<dbReference type="RefSeq" id="WP_096464109.1">
    <property type="nucleotide sequence ID" value="NZ_AP017312.1"/>
</dbReference>
<dbReference type="KEGG" id="asoc:CB4_01235"/>
<dbReference type="PANTHER" id="PTHR42915:SF1">
    <property type="entry name" value="PEPTIDOGLYCAN BETA-N-ACETYLMURAMIDASE NAMZ"/>
    <property type="match status" value="1"/>
</dbReference>
<dbReference type="AlphaFoldDB" id="A0A0U5ATH7"/>
<dbReference type="InterPro" id="IPR048503">
    <property type="entry name" value="NamZ_C"/>
</dbReference>
<protein>
    <submittedName>
        <fullName evidence="1">Uncharacterized protein</fullName>
    </submittedName>
</protein>
<dbReference type="InterPro" id="IPR048502">
    <property type="entry name" value="NamZ_N"/>
</dbReference>
<dbReference type="Pfam" id="PF07075">
    <property type="entry name" value="NamZ_N"/>
    <property type="match status" value="1"/>
</dbReference>
<evidence type="ECO:0000313" key="1">
    <source>
        <dbReference type="EMBL" id="BAU27066.1"/>
    </source>
</evidence>
<organism evidence="1 2">
    <name type="scientific">Aneurinibacillus soli</name>
    <dbReference type="NCBI Taxonomy" id="1500254"/>
    <lineage>
        <taxon>Bacteria</taxon>
        <taxon>Bacillati</taxon>
        <taxon>Bacillota</taxon>
        <taxon>Bacilli</taxon>
        <taxon>Bacillales</taxon>
        <taxon>Paenibacillaceae</taxon>
        <taxon>Aneurinibacillus group</taxon>
        <taxon>Aneurinibacillus</taxon>
    </lineage>
</organism>
<keyword evidence="2" id="KW-1185">Reference proteome</keyword>
<reference evidence="1 2" key="1">
    <citation type="submission" date="2015-12" db="EMBL/GenBank/DDBJ databases">
        <title>Genome sequence of Aneurinibacillus soli.</title>
        <authorList>
            <person name="Lee J.S."/>
            <person name="Lee K.C."/>
            <person name="Kim K.K."/>
            <person name="Lee B.W."/>
        </authorList>
    </citation>
    <scope>NUCLEOTIDE SEQUENCE [LARGE SCALE GENOMIC DNA]</scope>
    <source>
        <strain evidence="1 2">CB4</strain>
    </source>
</reference>
<dbReference type="Pfam" id="PF20732">
    <property type="entry name" value="NamZ_C"/>
    <property type="match status" value="1"/>
</dbReference>
<proteinExistence type="predicted"/>
<gene>
    <name evidence="1" type="ORF">CB4_01235</name>
</gene>
<dbReference type="Gene3D" id="3.40.50.12170">
    <property type="entry name" value="Uncharacterised protein PF07075, DUF1343"/>
    <property type="match status" value="1"/>
</dbReference>
<name>A0A0U5ATH7_9BACL</name>
<evidence type="ECO:0000313" key="2">
    <source>
        <dbReference type="Proteomes" id="UP000217696"/>
    </source>
</evidence>
<dbReference type="PANTHER" id="PTHR42915">
    <property type="entry name" value="HYPOTHETICAL 460 KDA PROTEIN IN FEUA-SIGW INTERGENIC REGION [PRECURSOR]"/>
    <property type="match status" value="1"/>
</dbReference>
<dbReference type="GO" id="GO:0033922">
    <property type="term" value="F:peptidoglycan beta-N-acetylmuramidase activity"/>
    <property type="evidence" value="ECO:0007669"/>
    <property type="project" value="InterPro"/>
</dbReference>
<dbReference type="EMBL" id="AP017312">
    <property type="protein sequence ID" value="BAU27066.1"/>
    <property type="molecule type" value="Genomic_DNA"/>
</dbReference>
<dbReference type="InterPro" id="IPR008302">
    <property type="entry name" value="NamZ"/>
</dbReference>
<dbReference type="Proteomes" id="UP000217696">
    <property type="component" value="Chromosome"/>
</dbReference>
<dbReference type="Gene3D" id="3.90.1150.140">
    <property type="match status" value="1"/>
</dbReference>
<sequence length="401" mass="43681">MKKWLSVLTALIVLLMGMILPASASIAPQAPDTSAFKLGDDILLEKYSHLIDGKRIGLITNQTGVNSNGVSMVDVLASYPGASLTALYSPEHGLDGKAKAGAYVTSYTHPTLKIPVYSLYGTTRMPTPAMLKNVDVLVFDMQDIGARSYTFMSTMNYCMVAAQKAGIPIVILDRPNPLGGTIVDGPVLEDKFKTFVGVDNLPMSHGMTAGELAYFFNRKIKANLSVVPMEGYTRNMIFQDTGLKWVQSSPLMPNMQSVFGYNATGLGEGTGIFQDGPFSWIGGKGIDSKKYAALLNGAKLPGVTFVAEKRGSSGGVQLKITNYRTFNPARTGIYALAYAHKLNNFKVPRSGKEIVMFDKIMGTDKIGQYLLQGLTPQQIEAKYASGLKKFKEERKNYLLYQ</sequence>
<dbReference type="PIRSF" id="PIRSF016719">
    <property type="entry name" value="UCP016719"/>
    <property type="match status" value="1"/>
</dbReference>
<dbReference type="OrthoDB" id="9801061at2"/>
<accession>A0A0U5ATH7</accession>